<evidence type="ECO:0000313" key="10">
    <source>
        <dbReference type="Proteomes" id="UP000274033"/>
    </source>
</evidence>
<dbReference type="AlphaFoldDB" id="A0A3N9UJG5"/>
<sequence length="458" mass="51113">MTKLWGGRFQTSAEAWVDEFGASIGFDQQLVMEDIEGSVAHVTMLGAQGILPAEDVAKILGGLKELKRLAEAGELEYSVANEDIHLNLEKMLIDLIGPVGGKLHTGRSRNDQVATDVHLFLKKRVFEVIGLIEAFQATILEQAEQHVETIAPGYTHLQRAQPISFAHHLMAYFWMLERDKERFTESIKRIDILPLGAGAMAGTTFPIDREKSAELLGFSKVYANSMDAVSDRDFVVEFLSNSSLLMTHLSRFAEEIIIWSTDEFKFIELDDSFSTGSSIMPQKKNPDMAELIRGKTGRVYGNLMGLLTVLKGTPLTYNKDMQEDKEGMFDTLHTILGALKIFEGMVRTMTVNTDRLHNAVHSDFSNATELADYLAIKGMPFREAHEVTGKLVFTCIQRGIYLLDLTIEDMKAESELIEEDVYEVLKPEAAVRRRNSLGGTGFAQVKIQLEKAKASLAK</sequence>
<dbReference type="UniPathway" id="UPA00068">
    <property type="reaction ID" value="UER00114"/>
</dbReference>
<dbReference type="CDD" id="cd01359">
    <property type="entry name" value="Argininosuccinate_lyase"/>
    <property type="match status" value="1"/>
</dbReference>
<dbReference type="InterPro" id="IPR008948">
    <property type="entry name" value="L-Aspartase-like"/>
</dbReference>
<dbReference type="PANTHER" id="PTHR43814:SF1">
    <property type="entry name" value="ARGININOSUCCINATE LYASE"/>
    <property type="match status" value="1"/>
</dbReference>
<dbReference type="EMBL" id="RRCT01000001">
    <property type="protein sequence ID" value="RQW76114.1"/>
    <property type="molecule type" value="Genomic_DNA"/>
</dbReference>
<protein>
    <recommendedName>
        <fullName evidence="2 6">Argininosuccinate lyase</fullName>
        <shortName evidence="6">ASAL</shortName>
        <ecNumber evidence="2 6">4.3.2.1</ecNumber>
    </recommendedName>
    <alternativeName>
        <fullName evidence="6">Arginosuccinase</fullName>
    </alternativeName>
</protein>
<dbReference type="Gene3D" id="1.10.40.30">
    <property type="entry name" value="Fumarase/aspartase (C-terminal domain)"/>
    <property type="match status" value="1"/>
</dbReference>
<dbReference type="FunFam" id="1.10.275.10:FF:000002">
    <property type="entry name" value="Argininosuccinate lyase"/>
    <property type="match status" value="1"/>
</dbReference>
<dbReference type="Gene3D" id="1.10.275.10">
    <property type="entry name" value="Fumarase/aspartase (N-terminal domain)"/>
    <property type="match status" value="1"/>
</dbReference>
<keyword evidence="4 6" id="KW-0028">Amino-acid biosynthesis</keyword>
<dbReference type="FunFam" id="1.10.40.30:FF:000001">
    <property type="entry name" value="Argininosuccinate lyase"/>
    <property type="match status" value="1"/>
</dbReference>
<dbReference type="PANTHER" id="PTHR43814">
    <property type="entry name" value="ARGININOSUCCINATE LYASE"/>
    <property type="match status" value="1"/>
</dbReference>
<dbReference type="Pfam" id="PF14698">
    <property type="entry name" value="ASL_C2"/>
    <property type="match status" value="1"/>
</dbReference>
<dbReference type="PRINTS" id="PR00149">
    <property type="entry name" value="FUMRATELYASE"/>
</dbReference>
<dbReference type="RefSeq" id="WP_124761629.1">
    <property type="nucleotide sequence ID" value="NZ_JAFBDY010000001.1"/>
</dbReference>
<keyword evidence="10" id="KW-1185">Reference proteome</keyword>
<comment type="similarity">
    <text evidence="6">Belongs to the lyase 1 family. Argininosuccinate lyase subfamily.</text>
</comment>
<evidence type="ECO:0000256" key="4">
    <source>
        <dbReference type="ARBA" id="ARBA00022605"/>
    </source>
</evidence>
<dbReference type="GO" id="GO:0042450">
    <property type="term" value="P:L-arginine biosynthetic process via ornithine"/>
    <property type="evidence" value="ECO:0007669"/>
    <property type="project" value="UniProtKB-UniRule"/>
</dbReference>
<reference evidence="9 10" key="1">
    <citation type="journal article" date="2013" name="J. Microbiol.">
        <title>Lysinibacillus chungkukjangi sp. nov., isolated from Chungkukjang, Korean fermented soybean food.</title>
        <authorList>
            <person name="Kim S.J."/>
            <person name="Jang Y.H."/>
            <person name="Hamada M."/>
            <person name="Ahn J.H."/>
            <person name="Weon H.Y."/>
            <person name="Suzuki K."/>
            <person name="Whang K.S."/>
            <person name="Kwon S.W."/>
        </authorList>
    </citation>
    <scope>NUCLEOTIDE SEQUENCE [LARGE SCALE GENOMIC DNA]</scope>
    <source>
        <strain evidence="9 10">MCCC 1A12701</strain>
    </source>
</reference>
<dbReference type="EC" id="4.3.2.1" evidence="2 6"/>
<evidence type="ECO:0000313" key="9">
    <source>
        <dbReference type="EMBL" id="RQW76114.1"/>
    </source>
</evidence>
<evidence type="ECO:0000256" key="2">
    <source>
        <dbReference type="ARBA" id="ARBA00012338"/>
    </source>
</evidence>
<organism evidence="9 10">
    <name type="scientific">Lysinibacillus composti</name>
    <dbReference type="NCBI Taxonomy" id="720633"/>
    <lineage>
        <taxon>Bacteria</taxon>
        <taxon>Bacillati</taxon>
        <taxon>Bacillota</taxon>
        <taxon>Bacilli</taxon>
        <taxon>Bacillales</taxon>
        <taxon>Bacillaceae</taxon>
        <taxon>Lysinibacillus</taxon>
    </lineage>
</organism>
<evidence type="ECO:0000259" key="8">
    <source>
        <dbReference type="Pfam" id="PF14698"/>
    </source>
</evidence>
<comment type="caution">
    <text evidence="9">The sequence shown here is derived from an EMBL/GenBank/DDBJ whole genome shotgun (WGS) entry which is preliminary data.</text>
</comment>
<dbReference type="GO" id="GO:0005829">
    <property type="term" value="C:cytosol"/>
    <property type="evidence" value="ECO:0007669"/>
    <property type="project" value="TreeGrafter"/>
</dbReference>
<dbReference type="Proteomes" id="UP000274033">
    <property type="component" value="Unassembled WGS sequence"/>
</dbReference>
<dbReference type="SUPFAM" id="SSF48557">
    <property type="entry name" value="L-aspartase-like"/>
    <property type="match status" value="1"/>
</dbReference>
<comment type="catalytic activity">
    <reaction evidence="6">
        <text>2-(N(omega)-L-arginino)succinate = fumarate + L-arginine</text>
        <dbReference type="Rhea" id="RHEA:24020"/>
        <dbReference type="ChEBI" id="CHEBI:29806"/>
        <dbReference type="ChEBI" id="CHEBI:32682"/>
        <dbReference type="ChEBI" id="CHEBI:57472"/>
        <dbReference type="EC" id="4.3.2.1"/>
    </reaction>
</comment>
<evidence type="ECO:0000256" key="6">
    <source>
        <dbReference type="HAMAP-Rule" id="MF_00006"/>
    </source>
</evidence>
<evidence type="ECO:0000256" key="3">
    <source>
        <dbReference type="ARBA" id="ARBA00022571"/>
    </source>
</evidence>
<dbReference type="InterPro" id="IPR029419">
    <property type="entry name" value="Arg_succ_lyase_C"/>
</dbReference>
<dbReference type="GO" id="GO:0004056">
    <property type="term" value="F:argininosuccinate lyase activity"/>
    <property type="evidence" value="ECO:0007669"/>
    <property type="project" value="UniProtKB-UniRule"/>
</dbReference>
<dbReference type="OrthoDB" id="9769623at2"/>
<dbReference type="Gene3D" id="1.20.200.10">
    <property type="entry name" value="Fumarase/aspartase (Central domain)"/>
    <property type="match status" value="1"/>
</dbReference>
<evidence type="ECO:0000256" key="1">
    <source>
        <dbReference type="ARBA" id="ARBA00004941"/>
    </source>
</evidence>
<dbReference type="NCBIfam" id="TIGR00838">
    <property type="entry name" value="argH"/>
    <property type="match status" value="1"/>
</dbReference>
<dbReference type="InterPro" id="IPR022761">
    <property type="entry name" value="Fumarate_lyase_N"/>
</dbReference>
<proteinExistence type="inferred from homology"/>
<feature type="domain" description="Fumarate lyase N-terminal" evidence="7">
    <location>
        <begin position="7"/>
        <end position="301"/>
    </location>
</feature>
<name>A0A3N9UJG5_9BACI</name>
<evidence type="ECO:0000256" key="5">
    <source>
        <dbReference type="ARBA" id="ARBA00023239"/>
    </source>
</evidence>
<dbReference type="FunFam" id="1.20.200.10:FF:000002">
    <property type="entry name" value="Argininosuccinate lyase"/>
    <property type="match status" value="1"/>
</dbReference>
<dbReference type="InterPro" id="IPR020557">
    <property type="entry name" value="Fumarate_lyase_CS"/>
</dbReference>
<feature type="domain" description="Argininosuccinate lyase C-terminal" evidence="8">
    <location>
        <begin position="364"/>
        <end position="431"/>
    </location>
</feature>
<dbReference type="PRINTS" id="PR00145">
    <property type="entry name" value="ARGSUCLYASE"/>
</dbReference>
<dbReference type="InterPro" id="IPR024083">
    <property type="entry name" value="Fumarase/histidase_N"/>
</dbReference>
<dbReference type="InterPro" id="IPR009049">
    <property type="entry name" value="Argininosuccinate_lyase"/>
</dbReference>
<dbReference type="InterPro" id="IPR000362">
    <property type="entry name" value="Fumarate_lyase_fam"/>
</dbReference>
<gene>
    <name evidence="6 9" type="primary">argH</name>
    <name evidence="9" type="ORF">EBB45_00750</name>
</gene>
<dbReference type="Pfam" id="PF00206">
    <property type="entry name" value="Lyase_1"/>
    <property type="match status" value="1"/>
</dbReference>
<keyword evidence="5 6" id="KW-0456">Lyase</keyword>
<accession>A0A3N9UJG5</accession>
<comment type="pathway">
    <text evidence="1 6">Amino-acid biosynthesis; L-arginine biosynthesis; L-arginine from L-ornithine and carbamoyl phosphate: step 3/3.</text>
</comment>
<dbReference type="PROSITE" id="PS00163">
    <property type="entry name" value="FUMARATE_LYASES"/>
    <property type="match status" value="1"/>
</dbReference>
<comment type="subcellular location">
    <subcellularLocation>
        <location evidence="6">Cytoplasm</location>
    </subcellularLocation>
</comment>
<keyword evidence="3 6" id="KW-0055">Arginine biosynthesis</keyword>
<dbReference type="HAMAP" id="MF_00006">
    <property type="entry name" value="Arg_succ_lyase"/>
    <property type="match status" value="1"/>
</dbReference>
<keyword evidence="6" id="KW-0963">Cytoplasm</keyword>
<evidence type="ECO:0000259" key="7">
    <source>
        <dbReference type="Pfam" id="PF00206"/>
    </source>
</evidence>